<dbReference type="Gene3D" id="3.40.50.880">
    <property type="match status" value="1"/>
</dbReference>
<dbReference type="PRINTS" id="PR00099">
    <property type="entry name" value="CPSGATASE"/>
</dbReference>
<dbReference type="GO" id="GO:0005829">
    <property type="term" value="C:cytosol"/>
    <property type="evidence" value="ECO:0007669"/>
    <property type="project" value="TreeGrafter"/>
</dbReference>
<dbReference type="AlphaFoldDB" id="A0A2Z4FL97"/>
<organism evidence="3 4">
    <name type="scientific">Bradymonas sediminis</name>
    <dbReference type="NCBI Taxonomy" id="1548548"/>
    <lineage>
        <taxon>Bacteria</taxon>
        <taxon>Deltaproteobacteria</taxon>
        <taxon>Bradymonadales</taxon>
        <taxon>Bradymonadaceae</taxon>
        <taxon>Bradymonas</taxon>
    </lineage>
</organism>
<keyword evidence="4" id="KW-1185">Reference proteome</keyword>
<evidence type="ECO:0000256" key="1">
    <source>
        <dbReference type="ARBA" id="ARBA00022962"/>
    </source>
</evidence>
<reference evidence="3 4" key="1">
    <citation type="submission" date="2018-06" db="EMBL/GenBank/DDBJ databases">
        <title>Lujinxingia sediminis gen. nov. sp. nov., a new facultative anaerobic member of the class Deltaproteobacteria, and proposal of Lujinxingaceae fam. nov.</title>
        <authorList>
            <person name="Guo L.-Y."/>
            <person name="Li C.-M."/>
            <person name="Wang S."/>
            <person name="Du Z.-J."/>
        </authorList>
    </citation>
    <scope>NUCLEOTIDE SEQUENCE [LARGE SCALE GENOMIC DNA]</scope>
    <source>
        <strain evidence="3 4">FA350</strain>
    </source>
</reference>
<evidence type="ECO:0000313" key="4">
    <source>
        <dbReference type="Proteomes" id="UP000249799"/>
    </source>
</evidence>
<dbReference type="InterPro" id="IPR050472">
    <property type="entry name" value="Anth_synth/Amidotransfase"/>
</dbReference>
<dbReference type="NCBIfam" id="TIGR00566">
    <property type="entry name" value="trpG_papA"/>
    <property type="match status" value="1"/>
</dbReference>
<name>A0A2Z4FL97_9DELT</name>
<gene>
    <name evidence="3" type="ORF">DN745_09595</name>
</gene>
<protein>
    <submittedName>
        <fullName evidence="3">Aminodeoxychorismate/anthranilate synthase component II</fullName>
    </submittedName>
</protein>
<dbReference type="InterPro" id="IPR006221">
    <property type="entry name" value="TrpG/PapA_dom"/>
</dbReference>
<dbReference type="EMBL" id="CP030032">
    <property type="protein sequence ID" value="AWV89575.1"/>
    <property type="molecule type" value="Genomic_DNA"/>
</dbReference>
<evidence type="ECO:0000313" key="3">
    <source>
        <dbReference type="EMBL" id="AWV89575.1"/>
    </source>
</evidence>
<dbReference type="PROSITE" id="PS51273">
    <property type="entry name" value="GATASE_TYPE_1"/>
    <property type="match status" value="1"/>
</dbReference>
<dbReference type="SUPFAM" id="SSF52317">
    <property type="entry name" value="Class I glutamine amidotransferase-like"/>
    <property type="match status" value="1"/>
</dbReference>
<sequence length="205" mass="22167">MERLTSTRWSHQREGEVVILDCRDSFVYNLAHRFEELGISVVVHRSDAVTLDELIAWKPAALVLSPGPGHPDQAGISVDAVRYFSPRIPLLGICLGHQAIVRAFGGQVVPSGAPMHGKPSAVAHDATGLFDGLESPVQAGRYHSLMASEPLPAALRVCARADGLVMAIAHREHPTFGLQFHPESILTPSGYTMLANFLKCCDISK</sequence>
<dbReference type="GO" id="GO:0004049">
    <property type="term" value="F:anthranilate synthase activity"/>
    <property type="evidence" value="ECO:0007669"/>
    <property type="project" value="TreeGrafter"/>
</dbReference>
<dbReference type="PRINTS" id="PR00096">
    <property type="entry name" value="GATASE"/>
</dbReference>
<dbReference type="KEGG" id="bsed:DN745_09595"/>
<proteinExistence type="predicted"/>
<keyword evidence="1" id="KW-0315">Glutamine amidotransferase</keyword>
<accession>A0A2Z4FL97</accession>
<dbReference type="Pfam" id="PF00117">
    <property type="entry name" value="GATase"/>
    <property type="match status" value="1"/>
</dbReference>
<dbReference type="PRINTS" id="PR00097">
    <property type="entry name" value="ANTSNTHASEII"/>
</dbReference>
<dbReference type="OrthoDB" id="9786812at2"/>
<feature type="domain" description="Glutamine amidotransferase" evidence="2">
    <location>
        <begin position="18"/>
        <end position="198"/>
    </location>
</feature>
<dbReference type="FunFam" id="3.40.50.880:FF:000003">
    <property type="entry name" value="Anthranilate synthase component II"/>
    <property type="match status" value="1"/>
</dbReference>
<dbReference type="InterPro" id="IPR029062">
    <property type="entry name" value="Class_I_gatase-like"/>
</dbReference>
<dbReference type="CDD" id="cd01743">
    <property type="entry name" value="GATase1_Anthranilate_Synthase"/>
    <property type="match status" value="1"/>
</dbReference>
<dbReference type="GO" id="GO:0000162">
    <property type="term" value="P:L-tryptophan biosynthetic process"/>
    <property type="evidence" value="ECO:0007669"/>
    <property type="project" value="TreeGrafter"/>
</dbReference>
<dbReference type="PANTHER" id="PTHR43418:SF4">
    <property type="entry name" value="MULTIFUNCTIONAL TRYPTOPHAN BIOSYNTHESIS PROTEIN"/>
    <property type="match status" value="1"/>
</dbReference>
<dbReference type="PANTHER" id="PTHR43418">
    <property type="entry name" value="MULTIFUNCTIONAL TRYPTOPHAN BIOSYNTHESIS PROTEIN-RELATED"/>
    <property type="match status" value="1"/>
</dbReference>
<dbReference type="InterPro" id="IPR017926">
    <property type="entry name" value="GATASE"/>
</dbReference>
<evidence type="ECO:0000259" key="2">
    <source>
        <dbReference type="Pfam" id="PF00117"/>
    </source>
</evidence>
<dbReference type="Proteomes" id="UP000249799">
    <property type="component" value="Chromosome"/>
</dbReference>